<dbReference type="InterPro" id="IPR018490">
    <property type="entry name" value="cNMP-bd_dom_sf"/>
</dbReference>
<evidence type="ECO:0000313" key="6">
    <source>
        <dbReference type="EMBL" id="QGZ99885.1"/>
    </source>
</evidence>
<dbReference type="InterPro" id="IPR012318">
    <property type="entry name" value="HTH_CRP"/>
</dbReference>
<dbReference type="AlphaFoldDB" id="A0A857DI31"/>
<accession>A0A857DI31</accession>
<dbReference type="Pfam" id="PF13545">
    <property type="entry name" value="HTH_Crp_2"/>
    <property type="match status" value="1"/>
</dbReference>
<sequence length="230" mass="26946">MKHTSVEEFSRIYRLDNFSKTLIENGKELFFKKNTVIASPGDIMEGFYFVKEGRVIASEFSPKGNERIICILEKSSIFLESNVLFDVPVFCYFEASEDTTLVFLKKEELLNLLSTDLNVTLFLLQSLTKKFYSNMNHVDELLYHDTEWGMCNLFLTFAENFGVEEDTKIKLNIKISQQFISNLLGINRITTLRIIKKLKELMLIEQTNGYYYIKDIQKLRDYQTMLQSQL</sequence>
<dbReference type="InterPro" id="IPR014710">
    <property type="entry name" value="RmlC-like_jellyroll"/>
</dbReference>
<dbReference type="SUPFAM" id="SSF51206">
    <property type="entry name" value="cAMP-binding domain-like"/>
    <property type="match status" value="1"/>
</dbReference>
<dbReference type="CDD" id="cd00038">
    <property type="entry name" value="CAP_ED"/>
    <property type="match status" value="1"/>
</dbReference>
<evidence type="ECO:0000256" key="3">
    <source>
        <dbReference type="ARBA" id="ARBA00023163"/>
    </source>
</evidence>
<dbReference type="SUPFAM" id="SSF46785">
    <property type="entry name" value="Winged helix' DNA-binding domain"/>
    <property type="match status" value="1"/>
</dbReference>
<dbReference type="Proteomes" id="UP000430508">
    <property type="component" value="Chromosome"/>
</dbReference>
<dbReference type="PROSITE" id="PS51063">
    <property type="entry name" value="HTH_CRP_2"/>
    <property type="match status" value="1"/>
</dbReference>
<name>A0A857DI31_9FIRM</name>
<dbReference type="InterPro" id="IPR000595">
    <property type="entry name" value="cNMP-bd_dom"/>
</dbReference>
<dbReference type="Pfam" id="PF00027">
    <property type="entry name" value="cNMP_binding"/>
    <property type="match status" value="1"/>
</dbReference>
<feature type="domain" description="HTH crp-type" evidence="5">
    <location>
        <begin position="144"/>
        <end position="217"/>
    </location>
</feature>
<dbReference type="GO" id="GO:0006355">
    <property type="term" value="P:regulation of DNA-templated transcription"/>
    <property type="evidence" value="ECO:0007669"/>
    <property type="project" value="InterPro"/>
</dbReference>
<keyword evidence="3" id="KW-0804">Transcription</keyword>
<dbReference type="InterPro" id="IPR036388">
    <property type="entry name" value="WH-like_DNA-bd_sf"/>
</dbReference>
<evidence type="ECO:0000256" key="1">
    <source>
        <dbReference type="ARBA" id="ARBA00023015"/>
    </source>
</evidence>
<evidence type="ECO:0000259" key="5">
    <source>
        <dbReference type="PROSITE" id="PS51063"/>
    </source>
</evidence>
<feature type="domain" description="Cyclic nucleotide-binding" evidence="4">
    <location>
        <begin position="22"/>
        <end position="130"/>
    </location>
</feature>
<keyword evidence="1" id="KW-0805">Transcription regulation</keyword>
<dbReference type="GO" id="GO:0003677">
    <property type="term" value="F:DNA binding"/>
    <property type="evidence" value="ECO:0007669"/>
    <property type="project" value="UniProtKB-KW"/>
</dbReference>
<gene>
    <name evidence="6" type="ORF">GQ588_04110</name>
</gene>
<dbReference type="SMART" id="SM00419">
    <property type="entry name" value="HTH_CRP"/>
    <property type="match status" value="1"/>
</dbReference>
<evidence type="ECO:0000313" key="7">
    <source>
        <dbReference type="Proteomes" id="UP000430508"/>
    </source>
</evidence>
<evidence type="ECO:0000259" key="4">
    <source>
        <dbReference type="PROSITE" id="PS50042"/>
    </source>
</evidence>
<evidence type="ECO:0000256" key="2">
    <source>
        <dbReference type="ARBA" id="ARBA00023125"/>
    </source>
</evidence>
<organism evidence="6 7">
    <name type="scientific">Dehalobacter restrictus</name>
    <dbReference type="NCBI Taxonomy" id="55583"/>
    <lineage>
        <taxon>Bacteria</taxon>
        <taxon>Bacillati</taxon>
        <taxon>Bacillota</taxon>
        <taxon>Clostridia</taxon>
        <taxon>Eubacteriales</taxon>
        <taxon>Desulfitobacteriaceae</taxon>
        <taxon>Dehalobacter</taxon>
    </lineage>
</organism>
<dbReference type="Gene3D" id="2.60.120.10">
    <property type="entry name" value="Jelly Rolls"/>
    <property type="match status" value="1"/>
</dbReference>
<dbReference type="Gene3D" id="1.10.10.10">
    <property type="entry name" value="Winged helix-like DNA-binding domain superfamily/Winged helix DNA-binding domain"/>
    <property type="match status" value="1"/>
</dbReference>
<protein>
    <submittedName>
        <fullName evidence="6">Cyclic nucleotide-binding domain-containing protein</fullName>
    </submittedName>
</protein>
<keyword evidence="2" id="KW-0238">DNA-binding</keyword>
<proteinExistence type="predicted"/>
<dbReference type="PROSITE" id="PS50042">
    <property type="entry name" value="CNMP_BINDING_3"/>
    <property type="match status" value="1"/>
</dbReference>
<dbReference type="InterPro" id="IPR036390">
    <property type="entry name" value="WH_DNA-bd_sf"/>
</dbReference>
<dbReference type="EMBL" id="CP046996">
    <property type="protein sequence ID" value="QGZ99885.1"/>
    <property type="molecule type" value="Genomic_DNA"/>
</dbReference>
<reference evidence="6 7" key="1">
    <citation type="submission" date="2019-12" db="EMBL/GenBank/DDBJ databases">
        <title>Sequence classification of anaerobic respiratory reductive dehalogenases: First we see many, then we see few.</title>
        <authorList>
            <person name="Molenda O."/>
            <person name="Puentes Jacome L.A."/>
            <person name="Cao X."/>
            <person name="Nesbo C.L."/>
            <person name="Tang S."/>
            <person name="Morson N."/>
            <person name="Patron J."/>
            <person name="Lomheim L."/>
            <person name="Wishart D.S."/>
            <person name="Edwards E.A."/>
        </authorList>
    </citation>
    <scope>NUCLEOTIDE SEQUENCE [LARGE SCALE GENOMIC DNA]</scope>
    <source>
        <strain evidence="6 7">12DCA</strain>
    </source>
</reference>
<dbReference type="RefSeq" id="WP_025205296.1">
    <property type="nucleotide sequence ID" value="NZ_CP046996.1"/>
</dbReference>